<sequence>MDKDPREPSPKQPAGPGYVPNIPNFRDVGVTVNNRANRKILKEGVLYRSAAIEQASLIDRKILRDRLGIRTILDLRLRSERESAQEQAQLSEGVFYISTSITGIDFKMVDLVGKDTKRYLLSLLGWFSRLRFTFLYYVLGDQMAAKRILSRELLRKRGMNGFLIDILDHGKAQVLEALRALIDPPTATPILIHCVHGRDRTGLIMIIILLALHVPLDAIAYDYHFSDQGLLEQREKTNKYMEAHGLDQSFATTCKGLVEELDAHIRHVYGGIDGYLSSIGFTAAETQQLRQCLAA</sequence>
<reference evidence="4" key="2">
    <citation type="submission" date="2019-10" db="EMBL/GenBank/DDBJ databases">
        <authorList>
            <consortium name="NCBI Genome Project"/>
        </authorList>
    </citation>
    <scope>NUCLEOTIDE SEQUENCE</scope>
    <source>
        <strain evidence="4">NI907</strain>
    </source>
</reference>
<dbReference type="InterPro" id="IPR029021">
    <property type="entry name" value="Prot-tyrosine_phosphatase-like"/>
</dbReference>
<reference evidence="4" key="1">
    <citation type="journal article" date="2019" name="Mol. Biol. Evol.">
        <title>Blast fungal genomes show frequent chromosomal changes, gene gains and losses, and effector gene turnover.</title>
        <authorList>
            <person name="Gomez Luciano L.B."/>
            <person name="Jason Tsai I."/>
            <person name="Chuma I."/>
            <person name="Tosa Y."/>
            <person name="Chen Y.H."/>
            <person name="Li J.Y."/>
            <person name="Li M.Y."/>
            <person name="Jade Lu M.Y."/>
            <person name="Nakayashiki H."/>
            <person name="Li W.H."/>
        </authorList>
    </citation>
    <scope>NUCLEOTIDE SEQUENCE</scope>
    <source>
        <strain evidence="4">NI907</strain>
    </source>
</reference>
<dbReference type="Gene3D" id="3.90.190.10">
    <property type="entry name" value="Protein tyrosine phosphatase superfamily"/>
    <property type="match status" value="1"/>
</dbReference>
<dbReference type="RefSeq" id="XP_030986345.1">
    <property type="nucleotide sequence ID" value="XM_031122315.1"/>
</dbReference>
<dbReference type="InterPro" id="IPR016130">
    <property type="entry name" value="Tyr_Pase_AS"/>
</dbReference>
<reference evidence="4" key="3">
    <citation type="submission" date="2025-08" db="UniProtKB">
        <authorList>
            <consortium name="RefSeq"/>
        </authorList>
    </citation>
    <scope>IDENTIFICATION</scope>
    <source>
        <strain evidence="4">NI907</strain>
    </source>
</reference>
<evidence type="ECO:0000313" key="3">
    <source>
        <dbReference type="Proteomes" id="UP000515153"/>
    </source>
</evidence>
<dbReference type="AlphaFoldDB" id="A0A6P8BGL6"/>
<dbReference type="PANTHER" id="PTHR31126">
    <property type="entry name" value="TYROSINE-PROTEIN PHOSPHATASE"/>
    <property type="match status" value="1"/>
</dbReference>
<dbReference type="Proteomes" id="UP000515153">
    <property type="component" value="Unplaced"/>
</dbReference>
<dbReference type="PANTHER" id="PTHR31126:SF10">
    <property type="entry name" value="PROTEIN PHOSPHATASE, PUTATIVE (AFU_ORTHOLOGUE AFUA_6G06650)-RELATED"/>
    <property type="match status" value="1"/>
</dbReference>
<dbReference type="Pfam" id="PF13350">
    <property type="entry name" value="Y_phosphatase3"/>
    <property type="match status" value="1"/>
</dbReference>
<dbReference type="OrthoDB" id="9988524at2759"/>
<dbReference type="SUPFAM" id="SSF52799">
    <property type="entry name" value="(Phosphotyrosine protein) phosphatases II"/>
    <property type="match status" value="1"/>
</dbReference>
<accession>A0A6P8BGL6</accession>
<evidence type="ECO:0000313" key="4">
    <source>
        <dbReference type="RefSeq" id="XP_030986345.1"/>
    </source>
</evidence>
<name>A0A6P8BGL6_PYRGI</name>
<proteinExistence type="predicted"/>
<dbReference type="InterPro" id="IPR000387">
    <property type="entry name" value="Tyr_Pase_dom"/>
</dbReference>
<dbReference type="InterPro" id="IPR026893">
    <property type="entry name" value="Tyr/Ser_Pase_IphP-type"/>
</dbReference>
<evidence type="ECO:0000259" key="2">
    <source>
        <dbReference type="PROSITE" id="PS50056"/>
    </source>
</evidence>
<dbReference type="GeneID" id="41957227"/>
<organism evidence="3 4">
    <name type="scientific">Pyricularia grisea</name>
    <name type="common">Crabgrass-specific blast fungus</name>
    <name type="synonym">Magnaporthe grisea</name>
    <dbReference type="NCBI Taxonomy" id="148305"/>
    <lineage>
        <taxon>Eukaryota</taxon>
        <taxon>Fungi</taxon>
        <taxon>Dikarya</taxon>
        <taxon>Ascomycota</taxon>
        <taxon>Pezizomycotina</taxon>
        <taxon>Sordariomycetes</taxon>
        <taxon>Sordariomycetidae</taxon>
        <taxon>Magnaporthales</taxon>
        <taxon>Pyriculariaceae</taxon>
        <taxon>Pyricularia</taxon>
    </lineage>
</organism>
<feature type="domain" description="Tyrosine specific protein phosphatases" evidence="2">
    <location>
        <begin position="172"/>
        <end position="238"/>
    </location>
</feature>
<keyword evidence="3" id="KW-1185">Reference proteome</keyword>
<dbReference type="GO" id="GO:0004721">
    <property type="term" value="F:phosphoprotein phosphatase activity"/>
    <property type="evidence" value="ECO:0007669"/>
    <property type="project" value="InterPro"/>
</dbReference>
<protein>
    <recommendedName>
        <fullName evidence="2">Tyrosine specific protein phosphatases domain-containing protein</fullName>
    </recommendedName>
</protein>
<gene>
    <name evidence="4" type="ORF">PgNI_02248</name>
</gene>
<dbReference type="PROSITE" id="PS50056">
    <property type="entry name" value="TYR_PHOSPHATASE_2"/>
    <property type="match status" value="1"/>
</dbReference>
<evidence type="ECO:0000256" key="1">
    <source>
        <dbReference type="SAM" id="MobiDB-lite"/>
    </source>
</evidence>
<dbReference type="KEGG" id="pgri:PgNI_02248"/>
<feature type="region of interest" description="Disordered" evidence="1">
    <location>
        <begin position="1"/>
        <end position="20"/>
    </location>
</feature>
<dbReference type="PROSITE" id="PS00383">
    <property type="entry name" value="TYR_PHOSPHATASE_1"/>
    <property type="match status" value="1"/>
</dbReference>